<reference evidence="2 3" key="1">
    <citation type="journal article" date="2023" name="Nucleic Acids Res.">
        <title>The hologenome of Daphnia magna reveals possible DNA methylation and microbiome-mediated evolution of the host genome.</title>
        <authorList>
            <person name="Chaturvedi A."/>
            <person name="Li X."/>
            <person name="Dhandapani V."/>
            <person name="Marshall H."/>
            <person name="Kissane S."/>
            <person name="Cuenca-Cambronero M."/>
            <person name="Asole G."/>
            <person name="Calvet F."/>
            <person name="Ruiz-Romero M."/>
            <person name="Marangio P."/>
            <person name="Guigo R."/>
            <person name="Rago D."/>
            <person name="Mirbahai L."/>
            <person name="Eastwood N."/>
            <person name="Colbourne J.K."/>
            <person name="Zhou J."/>
            <person name="Mallon E."/>
            <person name="Orsini L."/>
        </authorList>
    </citation>
    <scope>NUCLEOTIDE SEQUENCE [LARGE SCALE GENOMIC DNA]</scope>
    <source>
        <strain evidence="2">LRV0_1</strain>
    </source>
</reference>
<name>A0ABQ9ZFU9_9CRUS</name>
<evidence type="ECO:0000256" key="1">
    <source>
        <dbReference type="SAM" id="MobiDB-lite"/>
    </source>
</evidence>
<accession>A0ABQ9ZFU9</accession>
<evidence type="ECO:0000313" key="2">
    <source>
        <dbReference type="EMBL" id="KAK4011274.1"/>
    </source>
</evidence>
<gene>
    <name evidence="2" type="ORF">OUZ56_020388</name>
</gene>
<feature type="compositionally biased region" description="Acidic residues" evidence="1">
    <location>
        <begin position="1"/>
        <end position="14"/>
    </location>
</feature>
<sequence>MSEADDDCDFDENADPNTSHVSQSTNSNPVKKLAIPDEFFTWVGDVPGKNASVYRCLHPGCVPKKKKDGSDKSLVSMYYTSVPVKFLFQFYNLLPAFVRQLDEIYMNGANCEKNDFEFDRKNFDRDQTQLFEFDRKINSSSFEFNRDQTQKIDRTARLTSSNT</sequence>
<comment type="caution">
    <text evidence="2">The sequence shown here is derived from an EMBL/GenBank/DDBJ whole genome shotgun (WGS) entry which is preliminary data.</text>
</comment>
<dbReference type="Proteomes" id="UP001234178">
    <property type="component" value="Unassembled WGS sequence"/>
</dbReference>
<keyword evidence="3" id="KW-1185">Reference proteome</keyword>
<dbReference type="EMBL" id="JAOYFB010000003">
    <property type="protein sequence ID" value="KAK4011274.1"/>
    <property type="molecule type" value="Genomic_DNA"/>
</dbReference>
<evidence type="ECO:0000313" key="3">
    <source>
        <dbReference type="Proteomes" id="UP001234178"/>
    </source>
</evidence>
<organism evidence="2 3">
    <name type="scientific">Daphnia magna</name>
    <dbReference type="NCBI Taxonomy" id="35525"/>
    <lineage>
        <taxon>Eukaryota</taxon>
        <taxon>Metazoa</taxon>
        <taxon>Ecdysozoa</taxon>
        <taxon>Arthropoda</taxon>
        <taxon>Crustacea</taxon>
        <taxon>Branchiopoda</taxon>
        <taxon>Diplostraca</taxon>
        <taxon>Cladocera</taxon>
        <taxon>Anomopoda</taxon>
        <taxon>Daphniidae</taxon>
        <taxon>Daphnia</taxon>
    </lineage>
</organism>
<feature type="region of interest" description="Disordered" evidence="1">
    <location>
        <begin position="1"/>
        <end position="27"/>
    </location>
</feature>
<protein>
    <submittedName>
        <fullName evidence="2">Uncharacterized protein</fullName>
    </submittedName>
</protein>
<feature type="compositionally biased region" description="Polar residues" evidence="1">
    <location>
        <begin position="16"/>
        <end position="27"/>
    </location>
</feature>
<proteinExistence type="predicted"/>